<proteinExistence type="predicted"/>
<reference evidence="1" key="1">
    <citation type="submission" date="2020-06" db="EMBL/GenBank/DDBJ databases">
        <title>Unique genomic features of the anaerobic methanotrophic archaea.</title>
        <authorList>
            <person name="Chadwick G.L."/>
            <person name="Skennerton C.T."/>
            <person name="Laso-Perez R."/>
            <person name="Leu A.O."/>
            <person name="Speth D.R."/>
            <person name="Yu H."/>
            <person name="Morgan-Lang C."/>
            <person name="Hatzenpichler R."/>
            <person name="Goudeau D."/>
            <person name="Malmstrom R."/>
            <person name="Brazelton W.J."/>
            <person name="Woyke T."/>
            <person name="Hallam S.J."/>
            <person name="Tyson G.W."/>
            <person name="Wegener G."/>
            <person name="Boetius A."/>
            <person name="Orphan V."/>
        </authorList>
    </citation>
    <scope>NUCLEOTIDE SEQUENCE</scope>
</reference>
<dbReference type="EMBL" id="MT631651">
    <property type="protein sequence ID" value="QNO56283.1"/>
    <property type="molecule type" value="Genomic_DNA"/>
</dbReference>
<protein>
    <submittedName>
        <fullName evidence="1">Uncharacterized protein</fullName>
    </submittedName>
</protein>
<name>A0A7G9Z7P9_9EURY</name>
<gene>
    <name evidence="1" type="ORF">INNEFFPN_00042</name>
</gene>
<dbReference type="AlphaFoldDB" id="A0A7G9Z7P9"/>
<sequence>MWKQVENAIEKGNAGETEIYGAAWQLIFDSWLYIFGYYKESEGSIFSHLADLTREMDAPPLRIAHCIRDLAYGDESRIDDLVSMVHSEDPQYREIFETCLWRSTSKEEIKTREKK</sequence>
<organism evidence="1">
    <name type="scientific">Candidatus Methanophaga sp. ANME-1 ERB7</name>
    <dbReference type="NCBI Taxonomy" id="2759913"/>
    <lineage>
        <taxon>Archaea</taxon>
        <taxon>Methanobacteriati</taxon>
        <taxon>Methanobacteriota</taxon>
        <taxon>Stenosarchaea group</taxon>
        <taxon>Methanomicrobia</taxon>
        <taxon>Candidatus Methanophagales</taxon>
        <taxon>Candidatus Methanophagaceae</taxon>
        <taxon>Candidatus Methanophaga</taxon>
    </lineage>
</organism>
<accession>A0A7G9Z7P9</accession>
<evidence type="ECO:0000313" key="1">
    <source>
        <dbReference type="EMBL" id="QNO56283.1"/>
    </source>
</evidence>